<name>A0A1F8EZB9_9BACT</name>
<organism evidence="2 3">
    <name type="scientific">Candidatus Yanofskybacteria bacterium RIFCSPHIGHO2_02_FULL_38_22b</name>
    <dbReference type="NCBI Taxonomy" id="1802673"/>
    <lineage>
        <taxon>Bacteria</taxon>
        <taxon>Candidatus Yanofskyibacteriota</taxon>
    </lineage>
</organism>
<reference evidence="2 3" key="1">
    <citation type="journal article" date="2016" name="Nat. Commun.">
        <title>Thousands of microbial genomes shed light on interconnected biogeochemical processes in an aquifer system.</title>
        <authorList>
            <person name="Anantharaman K."/>
            <person name="Brown C.T."/>
            <person name="Hug L.A."/>
            <person name="Sharon I."/>
            <person name="Castelle C.J."/>
            <person name="Probst A.J."/>
            <person name="Thomas B.C."/>
            <person name="Singh A."/>
            <person name="Wilkins M.J."/>
            <person name="Karaoz U."/>
            <person name="Brodie E.L."/>
            <person name="Williams K.H."/>
            <person name="Hubbard S.S."/>
            <person name="Banfield J.F."/>
        </authorList>
    </citation>
    <scope>NUCLEOTIDE SEQUENCE [LARGE SCALE GENOMIC DNA]</scope>
</reference>
<accession>A0A1F8EZB9</accession>
<dbReference type="AlphaFoldDB" id="A0A1F8EZB9"/>
<protein>
    <submittedName>
        <fullName evidence="2">Uncharacterized protein</fullName>
    </submittedName>
</protein>
<proteinExistence type="predicted"/>
<evidence type="ECO:0000256" key="1">
    <source>
        <dbReference type="SAM" id="MobiDB-lite"/>
    </source>
</evidence>
<dbReference type="Proteomes" id="UP000176834">
    <property type="component" value="Unassembled WGS sequence"/>
</dbReference>
<feature type="region of interest" description="Disordered" evidence="1">
    <location>
        <begin position="27"/>
        <end position="72"/>
    </location>
</feature>
<evidence type="ECO:0000313" key="3">
    <source>
        <dbReference type="Proteomes" id="UP000176834"/>
    </source>
</evidence>
<dbReference type="EMBL" id="MGJN01000020">
    <property type="protein sequence ID" value="OGN06213.1"/>
    <property type="molecule type" value="Genomic_DNA"/>
</dbReference>
<evidence type="ECO:0000313" key="2">
    <source>
        <dbReference type="EMBL" id="OGN06213.1"/>
    </source>
</evidence>
<sequence length="72" mass="8619">MIKKLFTKLVGFREVVRGQKPFHQREQIERELAEERRQQAKERERERLKEIGQRKEPSDTDILGPSDSAEKK</sequence>
<comment type="caution">
    <text evidence="2">The sequence shown here is derived from an EMBL/GenBank/DDBJ whole genome shotgun (WGS) entry which is preliminary data.</text>
</comment>
<feature type="compositionally biased region" description="Basic and acidic residues" evidence="1">
    <location>
        <begin position="27"/>
        <end position="58"/>
    </location>
</feature>
<gene>
    <name evidence="2" type="ORF">A3B86_03785</name>
</gene>